<dbReference type="Proteomes" id="UP000887580">
    <property type="component" value="Unplaced"/>
</dbReference>
<organism evidence="1 2">
    <name type="scientific">Panagrolaimus sp. PS1159</name>
    <dbReference type="NCBI Taxonomy" id="55785"/>
    <lineage>
        <taxon>Eukaryota</taxon>
        <taxon>Metazoa</taxon>
        <taxon>Ecdysozoa</taxon>
        <taxon>Nematoda</taxon>
        <taxon>Chromadorea</taxon>
        <taxon>Rhabditida</taxon>
        <taxon>Tylenchina</taxon>
        <taxon>Panagrolaimomorpha</taxon>
        <taxon>Panagrolaimoidea</taxon>
        <taxon>Panagrolaimidae</taxon>
        <taxon>Panagrolaimus</taxon>
    </lineage>
</organism>
<reference evidence="2" key="1">
    <citation type="submission" date="2022-11" db="UniProtKB">
        <authorList>
            <consortium name="WormBaseParasite"/>
        </authorList>
    </citation>
    <scope>IDENTIFICATION</scope>
</reference>
<proteinExistence type="predicted"/>
<protein>
    <submittedName>
        <fullName evidence="2">Uncharacterized protein</fullName>
    </submittedName>
</protein>
<accession>A0AC35GKD2</accession>
<evidence type="ECO:0000313" key="1">
    <source>
        <dbReference type="Proteomes" id="UP000887580"/>
    </source>
</evidence>
<name>A0AC35GKD2_9BILA</name>
<dbReference type="WBParaSite" id="PS1159_v2.g5936.t1">
    <property type="protein sequence ID" value="PS1159_v2.g5936.t1"/>
    <property type="gene ID" value="PS1159_v2.g5936"/>
</dbReference>
<evidence type="ECO:0000313" key="2">
    <source>
        <dbReference type="WBParaSite" id="PS1159_v2.g5936.t1"/>
    </source>
</evidence>
<sequence>MSEQLERLKDLLYRIDSGDFNKKVTEKYDQITKAVQLFEDEQVKEILCDDEDGFPDVLKHVTSILSFECTENEKKFYSNKKTTCYHFQAFELYASIIKLQFKVTSQHIQFDDMIEGLLICFKNIYTLRNASQPCTAAWITTLELIGDSFSIYPPIDLEFKRFKNVWELCMQYSKEAFQNGSKTERVKLVNIIVQIAPKIHSTFYFTQIKPIISSIAELVDAFSWQQKDPTRMALLNVVNALIENNSERHRDFLLEKFFHLAEELVSGICIIGPNDAKLASPRKDDRFYGNVNESDYHGSLYRFIENILILSYPDCEINSLNLKAASHIVEQCYDRFLNEIQDKSRKCASSGRKFIISKPRLPLLSRVCALKHLLNINDYPPSFEPSSAKKARTSSTLSHLVNEGQYCHFQIIFELVSSWRHRLRLEDLDELVLDLVKVNRKILKKDDKLELFMRILGTCLIDKRDIPSSDYDELWNWAISLLQIPAIQEAACVAISGIIHYYEEVLSAKPDDLFKVLIFQIAQFSNYSKPVLHLIHLVITKFEFDERDSFRVDIQNSCQEWIFRSQLLYALLKFTPNNEVVEDLIMAILSYHPQDVHCVQEELASESNNFETMLSEMYCKTTKKIVKHEKIQHSSENTIPTLVDCLINYVSEIWE</sequence>